<comment type="caution">
    <text evidence="6">The sequence shown here is derived from an EMBL/GenBank/DDBJ whole genome shotgun (WGS) entry which is preliminary data.</text>
</comment>
<dbReference type="GO" id="GO:0004585">
    <property type="term" value="F:ornithine carbamoyltransferase activity"/>
    <property type="evidence" value="ECO:0007669"/>
    <property type="project" value="UniProtKB-EC"/>
</dbReference>
<accession>A0A4Q9DI43</accession>
<evidence type="ECO:0000313" key="7">
    <source>
        <dbReference type="Proteomes" id="UP000293142"/>
    </source>
</evidence>
<feature type="domain" description="Aspartate/ornithine carbamoyltransferase Asp/Orn-binding" evidence="4">
    <location>
        <begin position="146"/>
        <end position="301"/>
    </location>
</feature>
<reference evidence="6 7" key="1">
    <citation type="submission" date="2019-02" db="EMBL/GenBank/DDBJ databases">
        <title>Paenibacillus sp. nov., isolated from surface-sterilized tissue of Thalictrum simplex L.</title>
        <authorList>
            <person name="Tuo L."/>
        </authorList>
    </citation>
    <scope>NUCLEOTIDE SEQUENCE [LARGE SCALE GENOMIC DNA]</scope>
    <source>
        <strain evidence="6 7">N2SHLJ1</strain>
    </source>
</reference>
<name>A0A4Q9DI43_9BACL</name>
<dbReference type="RefSeq" id="WP_131016914.1">
    <property type="nucleotide sequence ID" value="NZ_SIRE01000023.1"/>
</dbReference>
<comment type="similarity">
    <text evidence="3">Belongs to the aspartate/ornithine carbamoyltransferase superfamily.</text>
</comment>
<dbReference type="GO" id="GO:0042450">
    <property type="term" value="P:L-arginine biosynthetic process via ornithine"/>
    <property type="evidence" value="ECO:0007669"/>
    <property type="project" value="TreeGrafter"/>
</dbReference>
<evidence type="ECO:0000259" key="4">
    <source>
        <dbReference type="Pfam" id="PF00185"/>
    </source>
</evidence>
<keyword evidence="2 3" id="KW-0808">Transferase</keyword>
<dbReference type="Pfam" id="PF02729">
    <property type="entry name" value="OTCace_N"/>
    <property type="match status" value="1"/>
</dbReference>
<dbReference type="OrthoDB" id="9802587at2"/>
<dbReference type="InterPro" id="IPR006132">
    <property type="entry name" value="Asp/Orn_carbamoyltranf_P-bd"/>
</dbReference>
<dbReference type="PRINTS" id="PR00102">
    <property type="entry name" value="OTCASE"/>
</dbReference>
<evidence type="ECO:0000256" key="1">
    <source>
        <dbReference type="ARBA" id="ARBA00003822"/>
    </source>
</evidence>
<dbReference type="InterPro" id="IPR036901">
    <property type="entry name" value="Asp/Orn_carbamoylTrfase_sf"/>
</dbReference>
<proteinExistence type="inferred from homology"/>
<keyword evidence="7" id="KW-1185">Reference proteome</keyword>
<gene>
    <name evidence="6" type="ORF">EYB31_28695</name>
</gene>
<sequence length="304" mass="34655">MNHFLSLKELDQDTLQSIIVQGIEIKKNPRKHDHACEGKGLLMLFQKTSTRTNLSFQSGINQLGGYSVTMDWDSSNFSISPIQYEVQYASRNCDVIMARLKKHSDLLELAKYSKVPVINGCCDTYHPCQALADLMTVYEISGTFSGVTITYVGIHNNVANSLIAGCITLGVKLLLVTPIINTPSWDEELMRTAYQSGCVENVTSLSEAVSRSDFVYTDTWVDMEFFHESHYQDEKNRRINIMSPFQLNRENLKGHSPYIMHDMPIHPGYEIEEELIESDRSIIYQQAENRMHAQKSLLLYLLNN</sequence>
<evidence type="ECO:0000259" key="5">
    <source>
        <dbReference type="Pfam" id="PF02729"/>
    </source>
</evidence>
<dbReference type="InterPro" id="IPR006130">
    <property type="entry name" value="Asp/Orn_carbamoylTrfase"/>
</dbReference>
<dbReference type="PROSITE" id="PS00097">
    <property type="entry name" value="CARBAMOYLTRANSFERASE"/>
    <property type="match status" value="1"/>
</dbReference>
<protein>
    <submittedName>
        <fullName evidence="6">Ornithine carbamoyltransferase</fullName>
        <ecNumber evidence="6">2.1.3.3</ecNumber>
    </submittedName>
</protein>
<evidence type="ECO:0000313" key="6">
    <source>
        <dbReference type="EMBL" id="TBL72728.1"/>
    </source>
</evidence>
<dbReference type="EMBL" id="SIRE01000023">
    <property type="protein sequence ID" value="TBL72728.1"/>
    <property type="molecule type" value="Genomic_DNA"/>
</dbReference>
<dbReference type="Pfam" id="PF00185">
    <property type="entry name" value="OTCace"/>
    <property type="match status" value="1"/>
</dbReference>
<comment type="function">
    <text evidence="1">Reversibly catalyzes the transfer of the carbamoyl group from carbamoyl phosphate (CP) to the N(epsilon) atom of ornithine (ORN) to produce L-citrulline.</text>
</comment>
<dbReference type="InterPro" id="IPR002292">
    <property type="entry name" value="Orn/put_carbamltrans"/>
</dbReference>
<feature type="domain" description="Aspartate/ornithine carbamoyltransferase carbamoyl-P binding" evidence="5">
    <location>
        <begin position="3"/>
        <end position="139"/>
    </location>
</feature>
<dbReference type="PRINTS" id="PR00100">
    <property type="entry name" value="AOTCASE"/>
</dbReference>
<dbReference type="Proteomes" id="UP000293142">
    <property type="component" value="Unassembled WGS sequence"/>
</dbReference>
<evidence type="ECO:0000256" key="2">
    <source>
        <dbReference type="ARBA" id="ARBA00022679"/>
    </source>
</evidence>
<dbReference type="SUPFAM" id="SSF53671">
    <property type="entry name" value="Aspartate/ornithine carbamoyltransferase"/>
    <property type="match status" value="1"/>
</dbReference>
<dbReference type="Gene3D" id="3.40.50.1370">
    <property type="entry name" value="Aspartate/ornithine carbamoyltransferase"/>
    <property type="match status" value="2"/>
</dbReference>
<dbReference type="GO" id="GO:0019240">
    <property type="term" value="P:citrulline biosynthetic process"/>
    <property type="evidence" value="ECO:0007669"/>
    <property type="project" value="TreeGrafter"/>
</dbReference>
<dbReference type="EC" id="2.1.3.3" evidence="6"/>
<dbReference type="PANTHER" id="PTHR45753">
    <property type="entry name" value="ORNITHINE CARBAMOYLTRANSFERASE, MITOCHONDRIAL"/>
    <property type="match status" value="1"/>
</dbReference>
<organism evidence="6 7">
    <name type="scientific">Paenibacillus thalictri</name>
    <dbReference type="NCBI Taxonomy" id="2527873"/>
    <lineage>
        <taxon>Bacteria</taxon>
        <taxon>Bacillati</taxon>
        <taxon>Bacillota</taxon>
        <taxon>Bacilli</taxon>
        <taxon>Bacillales</taxon>
        <taxon>Paenibacillaceae</taxon>
        <taxon>Paenibacillus</taxon>
    </lineage>
</organism>
<evidence type="ECO:0000256" key="3">
    <source>
        <dbReference type="RuleBase" id="RU003634"/>
    </source>
</evidence>
<dbReference type="GO" id="GO:0016597">
    <property type="term" value="F:amino acid binding"/>
    <property type="evidence" value="ECO:0007669"/>
    <property type="project" value="InterPro"/>
</dbReference>
<dbReference type="PANTHER" id="PTHR45753:SF3">
    <property type="entry name" value="ORNITHINE TRANSCARBAMYLASE, MITOCHONDRIAL"/>
    <property type="match status" value="1"/>
</dbReference>
<dbReference type="AlphaFoldDB" id="A0A4Q9DI43"/>
<dbReference type="InterPro" id="IPR006131">
    <property type="entry name" value="Asp_carbamoyltransf_Asp/Orn-bd"/>
</dbReference>